<dbReference type="PROSITE" id="PS51257">
    <property type="entry name" value="PROKAR_LIPOPROTEIN"/>
    <property type="match status" value="1"/>
</dbReference>
<protein>
    <submittedName>
        <fullName evidence="1">Uncharacterized protein</fullName>
    </submittedName>
</protein>
<evidence type="ECO:0000313" key="1">
    <source>
        <dbReference type="EMBL" id="OLP81198.1"/>
    </source>
</evidence>
<dbReference type="EMBL" id="LSRX01001303">
    <property type="protein sequence ID" value="OLP81198.1"/>
    <property type="molecule type" value="Genomic_DNA"/>
</dbReference>
<accession>A0A1Q9CE45</accession>
<name>A0A1Q9CE45_SYMMI</name>
<evidence type="ECO:0000313" key="2">
    <source>
        <dbReference type="Proteomes" id="UP000186817"/>
    </source>
</evidence>
<dbReference type="AlphaFoldDB" id="A0A1Q9CE45"/>
<reference evidence="1 2" key="1">
    <citation type="submission" date="2016-02" db="EMBL/GenBank/DDBJ databases">
        <title>Genome analysis of coral dinoflagellate symbionts highlights evolutionary adaptations to a symbiotic lifestyle.</title>
        <authorList>
            <person name="Aranda M."/>
            <person name="Li Y."/>
            <person name="Liew Y.J."/>
            <person name="Baumgarten S."/>
            <person name="Simakov O."/>
            <person name="Wilson M."/>
            <person name="Piel J."/>
            <person name="Ashoor H."/>
            <person name="Bougouffa S."/>
            <person name="Bajic V.B."/>
            <person name="Ryu T."/>
            <person name="Ravasi T."/>
            <person name="Bayer T."/>
            <person name="Micklem G."/>
            <person name="Kim H."/>
            <person name="Bhak J."/>
            <person name="Lajeunesse T.C."/>
            <person name="Voolstra C.R."/>
        </authorList>
    </citation>
    <scope>NUCLEOTIDE SEQUENCE [LARGE SCALE GENOMIC DNA]</scope>
    <source>
        <strain evidence="1 2">CCMP2467</strain>
    </source>
</reference>
<dbReference type="OrthoDB" id="406224at2759"/>
<comment type="caution">
    <text evidence="1">The sequence shown here is derived from an EMBL/GenBank/DDBJ whole genome shotgun (WGS) entry which is preliminary data.</text>
</comment>
<keyword evidence="2" id="KW-1185">Reference proteome</keyword>
<gene>
    <name evidence="1" type="ORF">AK812_SmicGene38291</name>
</gene>
<dbReference type="Proteomes" id="UP000186817">
    <property type="component" value="Unassembled WGS sequence"/>
</dbReference>
<organism evidence="1 2">
    <name type="scientific">Symbiodinium microadriaticum</name>
    <name type="common">Dinoflagellate</name>
    <name type="synonym">Zooxanthella microadriatica</name>
    <dbReference type="NCBI Taxonomy" id="2951"/>
    <lineage>
        <taxon>Eukaryota</taxon>
        <taxon>Sar</taxon>
        <taxon>Alveolata</taxon>
        <taxon>Dinophyceae</taxon>
        <taxon>Suessiales</taxon>
        <taxon>Symbiodiniaceae</taxon>
        <taxon>Symbiodinium</taxon>
    </lineage>
</organism>
<proteinExistence type="predicted"/>
<sequence>MKRVVALIPVVSAAACQCDRYRCRTEDAEYVYALEEMPSQDMIECMQANRAYTPRGDCKYCSSCDGNVCECQGSMACDTLLPTAAAVVCIVLGLMLCLLGVRSTCSWYKRHYRVKPYDECEVRTWEKKASVAIGLPCCGAVLFVGVGILVWMSPSILDQAGGFALGG</sequence>